<dbReference type="KEGG" id="wna:KA717_35470"/>
<dbReference type="InterPro" id="IPR002636">
    <property type="entry name" value="DUF29"/>
</dbReference>
<organism evidence="2">
    <name type="scientific">Woronichinia naegeliana WA131</name>
    <dbReference type="NCBI Taxonomy" id="2824559"/>
    <lineage>
        <taxon>Bacteria</taxon>
        <taxon>Bacillati</taxon>
        <taxon>Cyanobacteriota</taxon>
        <taxon>Cyanophyceae</taxon>
        <taxon>Synechococcales</taxon>
        <taxon>Coelosphaeriaceae</taxon>
        <taxon>Woronichinia</taxon>
    </lineage>
</organism>
<dbReference type="EMBL" id="CP073041">
    <property type="protein sequence ID" value="UXE60736.1"/>
    <property type="molecule type" value="Genomic_DNA"/>
</dbReference>
<feature type="coiled-coil region" evidence="1">
    <location>
        <begin position="24"/>
        <end position="51"/>
    </location>
</feature>
<evidence type="ECO:0000313" key="2">
    <source>
        <dbReference type="EMBL" id="UXE60736.1"/>
    </source>
</evidence>
<dbReference type="Pfam" id="PF01724">
    <property type="entry name" value="DUF29"/>
    <property type="match status" value="1"/>
</dbReference>
<accession>A0A977KVJ4</accession>
<dbReference type="PANTHER" id="PTHR34235">
    <property type="entry name" value="SLR1203 PROTEIN-RELATED"/>
    <property type="match status" value="1"/>
</dbReference>
<evidence type="ECO:0000256" key="1">
    <source>
        <dbReference type="SAM" id="Coils"/>
    </source>
</evidence>
<proteinExistence type="predicted"/>
<name>A0A977KVJ4_9CYAN</name>
<dbReference type="Gene3D" id="1.20.1220.20">
    <property type="entry name" value="Uncharcterised protein PF01724"/>
    <property type="match status" value="1"/>
</dbReference>
<keyword evidence="1" id="KW-0175">Coiled coil</keyword>
<dbReference type="AlphaFoldDB" id="A0A977KVJ4"/>
<gene>
    <name evidence="2" type="ORF">KA717_35470</name>
</gene>
<reference evidence="2" key="1">
    <citation type="submission" date="2021-04" db="EMBL/GenBank/DDBJ databases">
        <title>Genome sequence of Woronichinia naegeliana from Washington state freshwater lake bloom.</title>
        <authorList>
            <person name="Dreher T.W."/>
        </authorList>
    </citation>
    <scope>NUCLEOTIDE SEQUENCE</scope>
    <source>
        <strain evidence="2">WA131</strain>
    </source>
</reference>
<protein>
    <submittedName>
        <fullName evidence="2">DUF29 domain-containing protein</fullName>
    </submittedName>
</protein>
<dbReference type="Proteomes" id="UP001065613">
    <property type="component" value="Chromosome"/>
</dbReference>
<sequence length="143" mass="17051">MNSTLYNQDYYQWIQETVKIPEQRNFQEIDLDNLIEEIQDLALNEKQVIETNLIVVLKLLLKWQYQPEQRSGEIKASIRRHRYQIRDDPKVSPSLKTYLSEIWLESYQEARLQAADETELAIATFPEQCPYTIENILNTDYLP</sequence>